<dbReference type="Gene3D" id="1.10.8.270">
    <property type="entry name" value="putative rabgap domain of human tbc1 domain family member 14 like domains"/>
    <property type="match status" value="1"/>
</dbReference>
<evidence type="ECO:0000313" key="3">
    <source>
        <dbReference type="Proteomes" id="UP000266721"/>
    </source>
</evidence>
<dbReference type="PROSITE" id="PS50086">
    <property type="entry name" value="TBC_RABGAP"/>
    <property type="match status" value="1"/>
</dbReference>
<feature type="non-terminal residue" evidence="2">
    <location>
        <position position="320"/>
    </location>
</feature>
<dbReference type="InterPro" id="IPR004182">
    <property type="entry name" value="GRAM"/>
</dbReference>
<dbReference type="SUPFAM" id="SSF47923">
    <property type="entry name" value="Ypt/Rab-GAP domain of gyp1p"/>
    <property type="match status" value="1"/>
</dbReference>
<evidence type="ECO:0000259" key="1">
    <source>
        <dbReference type="PROSITE" id="PS50086"/>
    </source>
</evidence>
<sequence>LPLSAKLDGDVDCMIQTPYNKHYVWGRLYLSSGYICYGSRVPDLVTVVLPVREIQLVEKNDNTSGNELGNNALIITTKGKSNYIFSQLPQRKMILEKISDFLSSQHIPQSPTMKNLKSIAEEEKEEEPVQFQPALVSLFHRRDSDELSAKETVKEHLWNVHFTEYGRGVCMYRTHKTQDLVLKGLPEKYRGEIWLLFSGAINEMATHPGYYASLVEQSSGKYSLATDEIERDLHRSLPEHPAFQSDCGIGALRRVLTSYAWRNPTIGYCQAMNIVTSVLLLYTSEEEAFWLLTAICERLLPDYYNTKVVGALIDQNNTIN</sequence>
<proteinExistence type="predicted"/>
<accession>A0A3L5TQ81</accession>
<dbReference type="PANTHER" id="PTHR47219">
    <property type="entry name" value="RAB GTPASE-ACTIVATING PROTEIN 1-LIKE"/>
    <property type="match status" value="1"/>
</dbReference>
<dbReference type="AlphaFoldDB" id="A0A3L5TQ81"/>
<feature type="domain" description="Rab-GAP TBC" evidence="1">
    <location>
        <begin position="184"/>
        <end position="320"/>
    </location>
</feature>
<dbReference type="GO" id="GO:0031267">
    <property type="term" value="F:small GTPase binding"/>
    <property type="evidence" value="ECO:0007669"/>
    <property type="project" value="TreeGrafter"/>
</dbReference>
<feature type="non-terminal residue" evidence="2">
    <location>
        <position position="1"/>
    </location>
</feature>
<organism evidence="2 3">
    <name type="scientific">Mytilus galloprovincialis</name>
    <name type="common">Mediterranean mussel</name>
    <dbReference type="NCBI Taxonomy" id="29158"/>
    <lineage>
        <taxon>Eukaryota</taxon>
        <taxon>Metazoa</taxon>
        <taxon>Spiralia</taxon>
        <taxon>Lophotrochozoa</taxon>
        <taxon>Mollusca</taxon>
        <taxon>Bivalvia</taxon>
        <taxon>Autobranchia</taxon>
        <taxon>Pteriomorphia</taxon>
        <taxon>Mytilida</taxon>
        <taxon>Mytiloidea</taxon>
        <taxon>Mytilidae</taxon>
        <taxon>Mytilinae</taxon>
        <taxon>Mytilus</taxon>
    </lineage>
</organism>
<dbReference type="InterPro" id="IPR050302">
    <property type="entry name" value="Rab_GAP_TBC_domain"/>
</dbReference>
<gene>
    <name evidence="2" type="ORF">AM593_05436</name>
</gene>
<dbReference type="SMART" id="SM00164">
    <property type="entry name" value="TBC"/>
    <property type="match status" value="1"/>
</dbReference>
<keyword evidence="3" id="KW-1185">Reference proteome</keyword>
<evidence type="ECO:0000313" key="2">
    <source>
        <dbReference type="EMBL" id="OPL21346.1"/>
    </source>
</evidence>
<dbReference type="InterPro" id="IPR035969">
    <property type="entry name" value="Rab-GAP_TBC_sf"/>
</dbReference>
<dbReference type="SMR" id="A0A3L5TQ81"/>
<dbReference type="Pfam" id="PF00566">
    <property type="entry name" value="RabGAP-TBC"/>
    <property type="match status" value="1"/>
</dbReference>
<dbReference type="PANTHER" id="PTHR47219:SF6">
    <property type="entry name" value="RAB GTPASE-ACTIVATING PROTEIN 1"/>
    <property type="match status" value="1"/>
</dbReference>
<dbReference type="Pfam" id="PF02893">
    <property type="entry name" value="GRAM"/>
    <property type="match status" value="1"/>
</dbReference>
<dbReference type="EMBL" id="KV592482">
    <property type="protein sequence ID" value="OPL21346.1"/>
    <property type="molecule type" value="Genomic_DNA"/>
</dbReference>
<dbReference type="GO" id="GO:0005096">
    <property type="term" value="F:GTPase activator activity"/>
    <property type="evidence" value="ECO:0007669"/>
    <property type="project" value="TreeGrafter"/>
</dbReference>
<dbReference type="FunFam" id="1.10.8.270:FF:000002">
    <property type="entry name" value="TBC1 domain family member 9B"/>
    <property type="match status" value="1"/>
</dbReference>
<dbReference type="InterPro" id="IPR011993">
    <property type="entry name" value="PH-like_dom_sf"/>
</dbReference>
<name>A0A3L5TQ81_MYTGA</name>
<dbReference type="Gene3D" id="2.30.29.30">
    <property type="entry name" value="Pleckstrin-homology domain (PH domain)/Phosphotyrosine-binding domain (PTB)"/>
    <property type="match status" value="1"/>
</dbReference>
<comment type="caution">
    <text evidence="2">The sequence shown here is derived from an EMBL/GenBank/DDBJ whole genome shotgun (WGS) entry which is preliminary data.</text>
</comment>
<reference evidence="2 3" key="1">
    <citation type="journal article" date="2016" name="PLoS ONE">
        <title>A First Insight into the Genome of the Filter-Feeder Mussel Mytilus galloprovincialis.</title>
        <authorList>
            <person name="Murgarella M."/>
            <person name="Puiu D."/>
            <person name="Novoa B."/>
            <person name="Figueras A."/>
            <person name="Posada D."/>
            <person name="Canchaya C."/>
        </authorList>
    </citation>
    <scope>NUCLEOTIDE SEQUENCE [LARGE SCALE GENOMIC DNA]</scope>
    <source>
        <tissue evidence="2">Muscle</tissue>
    </source>
</reference>
<protein>
    <submittedName>
        <fullName evidence="2">Tbc1 9 domain family member</fullName>
    </submittedName>
</protein>
<dbReference type="Proteomes" id="UP000266721">
    <property type="component" value="Unassembled WGS sequence"/>
</dbReference>
<dbReference type="InterPro" id="IPR000195">
    <property type="entry name" value="Rab-GAP-TBC_dom"/>
</dbReference>